<protein>
    <submittedName>
        <fullName evidence="1">Uncharacterized protein</fullName>
    </submittedName>
</protein>
<accession>A0A9N9YUV4</accession>
<dbReference type="EMBL" id="CABFOC020000013">
    <property type="protein sequence ID" value="CAH0045851.1"/>
    <property type="molecule type" value="Genomic_DNA"/>
</dbReference>
<organism evidence="1 2">
    <name type="scientific">Clonostachys solani</name>
    <dbReference type="NCBI Taxonomy" id="160281"/>
    <lineage>
        <taxon>Eukaryota</taxon>
        <taxon>Fungi</taxon>
        <taxon>Dikarya</taxon>
        <taxon>Ascomycota</taxon>
        <taxon>Pezizomycotina</taxon>
        <taxon>Sordariomycetes</taxon>
        <taxon>Hypocreomycetidae</taxon>
        <taxon>Hypocreales</taxon>
        <taxon>Bionectriaceae</taxon>
        <taxon>Clonostachys</taxon>
    </lineage>
</organism>
<proteinExistence type="predicted"/>
<gene>
    <name evidence="1" type="ORF">CSOL1703_00012482</name>
</gene>
<dbReference type="AlphaFoldDB" id="A0A9N9YUV4"/>
<evidence type="ECO:0000313" key="1">
    <source>
        <dbReference type="EMBL" id="CAH0045851.1"/>
    </source>
</evidence>
<dbReference type="Proteomes" id="UP000775872">
    <property type="component" value="Unassembled WGS sequence"/>
</dbReference>
<dbReference type="OrthoDB" id="10344137at2759"/>
<keyword evidence="2" id="KW-1185">Reference proteome</keyword>
<reference evidence="1" key="1">
    <citation type="submission" date="2021-10" db="EMBL/GenBank/DDBJ databases">
        <authorList>
            <person name="Piombo E."/>
        </authorList>
    </citation>
    <scope>NUCLEOTIDE SEQUENCE</scope>
</reference>
<name>A0A9N9YUV4_9HYPO</name>
<comment type="caution">
    <text evidence="1">The sequence shown here is derived from an EMBL/GenBank/DDBJ whole genome shotgun (WGS) entry which is preliminary data.</text>
</comment>
<sequence>MSKAERYLGVLARRLWKRLQSSGSIIEHPDPDLFVGRRYEFITYKILFDLYSLGDVHHGATYETYRGLCFQVWACLKMVHALSAKDTFFMVVPLYEAAESDKFRHLYDIKIEWTMFGAPDDMNMEAFQEGIVAMSAQ</sequence>
<evidence type="ECO:0000313" key="2">
    <source>
        <dbReference type="Proteomes" id="UP000775872"/>
    </source>
</evidence>